<keyword evidence="3" id="KW-1185">Reference proteome</keyword>
<comment type="caution">
    <text evidence="2">The sequence shown here is derived from an EMBL/GenBank/DDBJ whole genome shotgun (WGS) entry which is preliminary data.</text>
</comment>
<dbReference type="InterPro" id="IPR032466">
    <property type="entry name" value="Metal_Hydrolase"/>
</dbReference>
<dbReference type="Pfam" id="PF04909">
    <property type="entry name" value="Amidohydro_2"/>
    <property type="match status" value="1"/>
</dbReference>
<reference evidence="3" key="1">
    <citation type="journal article" date="2019" name="Int. J. Syst. Evol. Microbiol.">
        <title>The Global Catalogue of Microorganisms (GCM) 10K type strain sequencing project: providing services to taxonomists for standard genome sequencing and annotation.</title>
        <authorList>
            <consortium name="The Broad Institute Genomics Platform"/>
            <consortium name="The Broad Institute Genome Sequencing Center for Infectious Disease"/>
            <person name="Wu L."/>
            <person name="Ma J."/>
        </authorList>
    </citation>
    <scope>NUCLEOTIDE SEQUENCE [LARGE SCALE GENOMIC DNA]</scope>
    <source>
        <strain evidence="3">JCM 16908</strain>
    </source>
</reference>
<proteinExistence type="predicted"/>
<evidence type="ECO:0000313" key="2">
    <source>
        <dbReference type="EMBL" id="GAA3791657.1"/>
    </source>
</evidence>
<dbReference type="RefSeq" id="WP_344934350.1">
    <property type="nucleotide sequence ID" value="NZ_BAAAZR010000001.1"/>
</dbReference>
<dbReference type="Proteomes" id="UP001500888">
    <property type="component" value="Unassembled WGS sequence"/>
</dbReference>
<dbReference type="PANTHER" id="PTHR43383">
    <property type="entry name" value="NODULIN 6"/>
    <property type="match status" value="1"/>
</dbReference>
<dbReference type="EMBL" id="BAAAZR010000001">
    <property type="protein sequence ID" value="GAA3791657.1"/>
    <property type="molecule type" value="Genomic_DNA"/>
</dbReference>
<name>A0ABP7HFP0_9ACTN</name>
<evidence type="ECO:0000259" key="1">
    <source>
        <dbReference type="Pfam" id="PF04909"/>
    </source>
</evidence>
<accession>A0ABP7HFP0</accession>
<feature type="domain" description="Amidohydrolase-related" evidence="1">
    <location>
        <begin position="214"/>
        <end position="375"/>
    </location>
</feature>
<gene>
    <name evidence="2" type="ORF">GCM10022226_08330</name>
</gene>
<sequence>MPDLLPCVESLRLVDHHCHGVVRRDLDRNEFESMLTEADAPPAGVTLFDSQIGFAVRRWCAPVLDLPAHTRAEDYLARRADLGADEVNRRFLQAAGASALCLDTGFGAGSVLPPAEMGALAGAKAYEIVRLEQVAEQVAVSGTGAEGFADAFRTRLDGLTTGAVGLKSIAAYRVGLALPGERPGDPEVTAAAGRWLASIEKGAPPRLADVTLQSFLVWCGVDRGLPIQFHVGYGDSDVDLHRCDPLLLTDLLRALAPTGTPVMLLHNYPYHRQAGYLAQVFPDVYVDVGLAIHNVGNRARALVAETLELAPFGKFLFSSDAFGLAELYHLGSLLFRHGLSDFLRSGLDDGAWTEHDADRIAHLVGVENAHRVYRLADR</sequence>
<dbReference type="Gene3D" id="3.20.20.140">
    <property type="entry name" value="Metal-dependent hydrolases"/>
    <property type="match status" value="1"/>
</dbReference>
<evidence type="ECO:0000313" key="3">
    <source>
        <dbReference type="Proteomes" id="UP001500888"/>
    </source>
</evidence>
<organism evidence="2 3">
    <name type="scientific">Sphaerisporangium flaviroseum</name>
    <dbReference type="NCBI Taxonomy" id="509199"/>
    <lineage>
        <taxon>Bacteria</taxon>
        <taxon>Bacillati</taxon>
        <taxon>Actinomycetota</taxon>
        <taxon>Actinomycetes</taxon>
        <taxon>Streptosporangiales</taxon>
        <taxon>Streptosporangiaceae</taxon>
        <taxon>Sphaerisporangium</taxon>
    </lineage>
</organism>
<dbReference type="SUPFAM" id="SSF51556">
    <property type="entry name" value="Metallo-dependent hydrolases"/>
    <property type="match status" value="1"/>
</dbReference>
<dbReference type="PANTHER" id="PTHR43383:SF2">
    <property type="entry name" value="AMIDOHYDROLASE 2 FAMILY PROTEIN"/>
    <property type="match status" value="1"/>
</dbReference>
<protein>
    <submittedName>
        <fullName evidence="2">Amidohydrolase family protein</fullName>
    </submittedName>
</protein>
<dbReference type="InterPro" id="IPR006680">
    <property type="entry name" value="Amidohydro-rel"/>
</dbReference>